<sequence length="282" mass="30700">MAMDPDRLKALVLPQTEQHYDARDTMFHALSVGFSPDDARELDFVYERALKAAPSLALTLCFRSLSTMDIGVDYRKVVHAAQALHLHAALPASATVLCKTRIAEVWDLGAAKGALLELDRELHDKASGVLLATTRMSALCRGDGGFGGDAPPARAAWEVTGKADHVFIWQTMSGQAAFYRLQGDMNPLHIDPERARAVGFERPILHGLATFAGCVRAILATALGHEPARLRSVQGRFSAPFFPGEALQVEIWDTGAGTLAFQARSRERDLLVIRDGVAHAHR</sequence>
<evidence type="ECO:0000313" key="4">
    <source>
        <dbReference type="Proteomes" id="UP000318405"/>
    </source>
</evidence>
<dbReference type="GO" id="GO:0004300">
    <property type="term" value="F:enoyl-CoA hydratase activity"/>
    <property type="evidence" value="ECO:0007669"/>
    <property type="project" value="TreeGrafter"/>
</dbReference>
<gene>
    <name evidence="3" type="ORF">FOZ76_02450</name>
</gene>
<dbReference type="GO" id="GO:0044594">
    <property type="term" value="F:17-beta-hydroxysteroid dehydrogenase (NAD+) activity"/>
    <property type="evidence" value="ECO:0007669"/>
    <property type="project" value="TreeGrafter"/>
</dbReference>
<keyword evidence="4" id="KW-1185">Reference proteome</keyword>
<dbReference type="Pfam" id="PF01575">
    <property type="entry name" value="MaoC_dehydratas"/>
    <property type="match status" value="1"/>
</dbReference>
<organism evidence="3 4">
    <name type="scientific">Verticiella sediminum</name>
    <dbReference type="NCBI Taxonomy" id="1247510"/>
    <lineage>
        <taxon>Bacteria</taxon>
        <taxon>Pseudomonadati</taxon>
        <taxon>Pseudomonadota</taxon>
        <taxon>Betaproteobacteria</taxon>
        <taxon>Burkholderiales</taxon>
        <taxon>Alcaligenaceae</taxon>
        <taxon>Verticiella</taxon>
    </lineage>
</organism>
<evidence type="ECO:0000259" key="1">
    <source>
        <dbReference type="Pfam" id="PF01575"/>
    </source>
</evidence>
<feature type="domain" description="Peroxisomal multifunctional enzyme type 2-like N-terminal" evidence="2">
    <location>
        <begin position="19"/>
        <end position="142"/>
    </location>
</feature>
<dbReference type="Gene3D" id="3.10.129.10">
    <property type="entry name" value="Hotdog Thioesterase"/>
    <property type="match status" value="1"/>
</dbReference>
<dbReference type="RefSeq" id="WP_143946537.1">
    <property type="nucleotide sequence ID" value="NZ_BAABMB010000001.1"/>
</dbReference>
<evidence type="ECO:0000313" key="3">
    <source>
        <dbReference type="EMBL" id="TSH98630.1"/>
    </source>
</evidence>
<dbReference type="Pfam" id="PF22622">
    <property type="entry name" value="MFE-2_hydrat-2_N"/>
    <property type="match status" value="1"/>
</dbReference>
<dbReference type="PANTHER" id="PTHR13078">
    <property type="entry name" value="PEROXISOMAL MULTIFUNCTIONAL ENZYME TYPE 2-RELATED"/>
    <property type="match status" value="1"/>
</dbReference>
<dbReference type="GO" id="GO:0006635">
    <property type="term" value="P:fatty acid beta-oxidation"/>
    <property type="evidence" value="ECO:0007669"/>
    <property type="project" value="TreeGrafter"/>
</dbReference>
<comment type="caution">
    <text evidence="3">The sequence shown here is derived from an EMBL/GenBank/DDBJ whole genome shotgun (WGS) entry which is preliminary data.</text>
</comment>
<proteinExistence type="predicted"/>
<dbReference type="Proteomes" id="UP000318405">
    <property type="component" value="Unassembled WGS sequence"/>
</dbReference>
<evidence type="ECO:0000259" key="2">
    <source>
        <dbReference type="Pfam" id="PF22622"/>
    </source>
</evidence>
<reference evidence="3 4" key="1">
    <citation type="submission" date="2019-07" db="EMBL/GenBank/DDBJ databases">
        <title>Qingshengfaniella alkalisoli gen. nov., sp. nov., isolated from saline soil.</title>
        <authorList>
            <person name="Xu L."/>
            <person name="Huang X.-X."/>
            <person name="Sun J.-Q."/>
        </authorList>
    </citation>
    <scope>NUCLEOTIDE SEQUENCE [LARGE SCALE GENOMIC DNA]</scope>
    <source>
        <strain evidence="3 4">DSM 27279</strain>
    </source>
</reference>
<dbReference type="EMBL" id="VLTJ01000004">
    <property type="protein sequence ID" value="TSH98630.1"/>
    <property type="molecule type" value="Genomic_DNA"/>
</dbReference>
<dbReference type="OrthoDB" id="5522043at2"/>
<dbReference type="AlphaFoldDB" id="A0A556B0D9"/>
<dbReference type="InterPro" id="IPR054357">
    <property type="entry name" value="MFE-2_N"/>
</dbReference>
<name>A0A556B0D9_9BURK</name>
<protein>
    <submittedName>
        <fullName evidence="3">3-alpha,7-alpha, 12-alpha-trihydroxy-5-beta-cholest-24-enoyl-CoA hydratase</fullName>
    </submittedName>
</protein>
<dbReference type="SUPFAM" id="SSF54637">
    <property type="entry name" value="Thioesterase/thiol ester dehydrase-isomerase"/>
    <property type="match status" value="2"/>
</dbReference>
<dbReference type="PANTHER" id="PTHR13078:SF56">
    <property type="entry name" value="PEROXISOMAL MULTIFUNCTIONAL ENZYME TYPE 2"/>
    <property type="match status" value="1"/>
</dbReference>
<feature type="domain" description="MaoC-like" evidence="1">
    <location>
        <begin position="173"/>
        <end position="264"/>
    </location>
</feature>
<dbReference type="GO" id="GO:0003857">
    <property type="term" value="F:(3S)-3-hydroxyacyl-CoA dehydrogenase (NAD+) activity"/>
    <property type="evidence" value="ECO:0007669"/>
    <property type="project" value="TreeGrafter"/>
</dbReference>
<dbReference type="InterPro" id="IPR029069">
    <property type="entry name" value="HotDog_dom_sf"/>
</dbReference>
<accession>A0A556B0D9</accession>
<dbReference type="InterPro" id="IPR002539">
    <property type="entry name" value="MaoC-like_dom"/>
</dbReference>